<dbReference type="Pfam" id="PF13304">
    <property type="entry name" value="AAA_21"/>
    <property type="match status" value="1"/>
</dbReference>
<dbReference type="Gene3D" id="3.40.50.300">
    <property type="entry name" value="P-loop containing nucleotide triphosphate hydrolases"/>
    <property type="match status" value="1"/>
</dbReference>
<accession>A0A1C3IP94</accession>
<gene>
    <name evidence="2" type="ORF">VAT7223_01558</name>
</gene>
<dbReference type="GO" id="GO:0016887">
    <property type="term" value="F:ATP hydrolysis activity"/>
    <property type="evidence" value="ECO:0007669"/>
    <property type="project" value="InterPro"/>
</dbReference>
<dbReference type="InterPro" id="IPR003959">
    <property type="entry name" value="ATPase_AAA_core"/>
</dbReference>
<dbReference type="Proteomes" id="UP000092876">
    <property type="component" value="Unassembled WGS sequence"/>
</dbReference>
<dbReference type="AlphaFoldDB" id="A0A1C3IP94"/>
<proteinExistence type="predicted"/>
<name>A0A1C3IP94_9VIBR</name>
<evidence type="ECO:0000313" key="3">
    <source>
        <dbReference type="Proteomes" id="UP000092876"/>
    </source>
</evidence>
<dbReference type="GO" id="GO:0005524">
    <property type="term" value="F:ATP binding"/>
    <property type="evidence" value="ECO:0007669"/>
    <property type="project" value="InterPro"/>
</dbReference>
<sequence length="372" mass="42459">MLCNLKVKGFRNFGEECVVNLRTDKSYEFNSHAVRNGIVSSAVMYGGNGEGKSNLGLAILDLTCHLLDTSNIIPSLHVNYINAKMPEDSLAEFTYTFNFEDVELVYSYGKEKCTETVYEILLIDGKEVISIDRRKSDLASYNLAGAEALKNDFTGRNISPIKFLESNALLDPTKEAKAFFQFIEFVKGMVFFRTLTKATEFHGGPLETKRISQRIIEQDKLKDFEKFLNESGVECKLIQTGDSGKEQIEFDFGEKSIEFSLIASTGTISLGNFYYWYLKLLSKEVTFAYIDEFDAYYHFALARRIVKLVSETSCQSIITTHNSTLLSNYVLRPDCYYILEHNALRPLYELTSRELRKAHNLEKMYRAGAFDE</sequence>
<evidence type="ECO:0000313" key="2">
    <source>
        <dbReference type="EMBL" id="SBS63223.1"/>
    </source>
</evidence>
<evidence type="ECO:0000259" key="1">
    <source>
        <dbReference type="Pfam" id="PF13304"/>
    </source>
</evidence>
<feature type="domain" description="ATPase AAA-type core" evidence="1">
    <location>
        <begin position="42"/>
        <end position="327"/>
    </location>
</feature>
<dbReference type="EMBL" id="FLQP01000019">
    <property type="protein sequence ID" value="SBS63223.1"/>
    <property type="molecule type" value="Genomic_DNA"/>
</dbReference>
<dbReference type="SUPFAM" id="SSF52540">
    <property type="entry name" value="P-loop containing nucleoside triphosphate hydrolases"/>
    <property type="match status" value="1"/>
</dbReference>
<dbReference type="GeneID" id="94233405"/>
<organism evidence="2 3">
    <name type="scientific">Vibrio atlanticus</name>
    <dbReference type="NCBI Taxonomy" id="693153"/>
    <lineage>
        <taxon>Bacteria</taxon>
        <taxon>Pseudomonadati</taxon>
        <taxon>Pseudomonadota</taxon>
        <taxon>Gammaproteobacteria</taxon>
        <taxon>Vibrionales</taxon>
        <taxon>Vibrionaceae</taxon>
        <taxon>Vibrio</taxon>
    </lineage>
</organism>
<protein>
    <recommendedName>
        <fullName evidence="1">ATPase AAA-type core domain-containing protein</fullName>
    </recommendedName>
</protein>
<dbReference type="InterPro" id="IPR027417">
    <property type="entry name" value="P-loop_NTPase"/>
</dbReference>
<dbReference type="RefSeq" id="WP_065678792.1">
    <property type="nucleotide sequence ID" value="NZ_AP025460.1"/>
</dbReference>
<reference evidence="3" key="1">
    <citation type="submission" date="2016-06" db="EMBL/GenBank/DDBJ databases">
        <authorList>
            <person name="Rodrigo-Torres Lidia"/>
            <person name="Arahal R.David."/>
        </authorList>
    </citation>
    <scope>NUCLEOTIDE SEQUENCE [LARGE SCALE GENOMIC DNA]</scope>
    <source>
        <strain evidence="3">CECT 7223</strain>
    </source>
</reference>